<feature type="region of interest" description="Disordered" evidence="1">
    <location>
        <begin position="1"/>
        <end position="30"/>
    </location>
</feature>
<name>A0ABN9U113_9DINO</name>
<evidence type="ECO:0000313" key="2">
    <source>
        <dbReference type="EMBL" id="CAK0852429.1"/>
    </source>
</evidence>
<feature type="compositionally biased region" description="Basic and acidic residues" evidence="1">
    <location>
        <begin position="8"/>
        <end position="29"/>
    </location>
</feature>
<organism evidence="2 3">
    <name type="scientific">Prorocentrum cordatum</name>
    <dbReference type="NCBI Taxonomy" id="2364126"/>
    <lineage>
        <taxon>Eukaryota</taxon>
        <taxon>Sar</taxon>
        <taxon>Alveolata</taxon>
        <taxon>Dinophyceae</taxon>
        <taxon>Prorocentrales</taxon>
        <taxon>Prorocentraceae</taxon>
        <taxon>Prorocentrum</taxon>
    </lineage>
</organism>
<dbReference type="Proteomes" id="UP001189429">
    <property type="component" value="Unassembled WGS sequence"/>
</dbReference>
<comment type="caution">
    <text evidence="2">The sequence shown here is derived from an EMBL/GenBank/DDBJ whole genome shotgun (WGS) entry which is preliminary data.</text>
</comment>
<evidence type="ECO:0000256" key="1">
    <source>
        <dbReference type="SAM" id="MobiDB-lite"/>
    </source>
</evidence>
<gene>
    <name evidence="2" type="ORF">PCOR1329_LOCUS44210</name>
</gene>
<feature type="region of interest" description="Disordered" evidence="1">
    <location>
        <begin position="142"/>
        <end position="164"/>
    </location>
</feature>
<evidence type="ECO:0000313" key="3">
    <source>
        <dbReference type="Proteomes" id="UP001189429"/>
    </source>
</evidence>
<accession>A0ABN9U113</accession>
<reference evidence="2" key="1">
    <citation type="submission" date="2023-10" db="EMBL/GenBank/DDBJ databases">
        <authorList>
            <person name="Chen Y."/>
            <person name="Shah S."/>
            <person name="Dougan E. K."/>
            <person name="Thang M."/>
            <person name="Chan C."/>
        </authorList>
    </citation>
    <scope>NUCLEOTIDE SEQUENCE [LARGE SCALE GENOMIC DNA]</scope>
</reference>
<dbReference type="EMBL" id="CAUYUJ010015312">
    <property type="protein sequence ID" value="CAK0852429.1"/>
    <property type="molecule type" value="Genomic_DNA"/>
</dbReference>
<keyword evidence="3" id="KW-1185">Reference proteome</keyword>
<sequence>MAAWMPAKKGETKSYEHTADASTNTDHRMNPYAATSIPAETNDSHDYLEATAARHAASYPDIAYVKQAIDNAIAAARGHAGARANGRAAVAWARGRTGSVDVSDGVVAIIGRDGSLMAQLHLETPEDLQAWADGLRAAVAGGGAGAGPRGGAGGGAAPQEEDTDEDVVLLQARSRQLQNRIGELEGAGKRQDRQLQKGLADCKKLGERVQANEAKMALFEESTNRSFAELRSKLDAMNSGIPTDKADVLIKLQEQVTTLSSQLMQTQFEAHYSVLRTNLPSELASKVTPKYQNFKYSYAIDFESKAQADSCWGHFKGITMRWIDPRTSLTHDLRLGKDQPLPVRHKAYALGLAYNIIQTEMRSKELWNAASMKLGTNPFQGILYLMENGDPFEMVKLKEVIGNGDGRFEIDVDAESFKHFRLEESFTNGLSDRVQPTVGGTTLARHFGAVFPSFCEIAQTDCTHRTQVRNVVTSVARLDRIYTNAPTGEILDWHPKSGTIGLAHNVDEVSDHIPVFLLLSPGSSKSQSIPRWVSEHPEFGQVIESLIEEVGLDGSPFQQLRLLKDIFFAAREELTHRMFKGGVLTDKQKIAVCLKAMISRSCLALSTVYRKLSSSELDFTSV</sequence>
<protein>
    <submittedName>
        <fullName evidence="2">Uncharacterized protein</fullName>
    </submittedName>
</protein>
<proteinExistence type="predicted"/>
<feature type="compositionally biased region" description="Gly residues" evidence="1">
    <location>
        <begin position="142"/>
        <end position="156"/>
    </location>
</feature>